<evidence type="ECO:0000313" key="2">
    <source>
        <dbReference type="Proteomes" id="UP000886758"/>
    </source>
</evidence>
<dbReference type="InterPro" id="IPR015867">
    <property type="entry name" value="N-reg_PII/ATP_PRibTrfase_C"/>
</dbReference>
<evidence type="ECO:0000313" key="1">
    <source>
        <dbReference type="EMBL" id="HIT49746.1"/>
    </source>
</evidence>
<dbReference type="SMART" id="SM00938">
    <property type="entry name" value="P-II"/>
    <property type="match status" value="1"/>
</dbReference>
<dbReference type="SUPFAM" id="SSF54913">
    <property type="entry name" value="GlnB-like"/>
    <property type="match status" value="1"/>
</dbReference>
<dbReference type="GO" id="GO:0030234">
    <property type="term" value="F:enzyme regulator activity"/>
    <property type="evidence" value="ECO:0007669"/>
    <property type="project" value="InterPro"/>
</dbReference>
<dbReference type="Gene3D" id="3.30.70.120">
    <property type="match status" value="1"/>
</dbReference>
<dbReference type="EMBL" id="DVLF01000060">
    <property type="protein sequence ID" value="HIT49746.1"/>
    <property type="molecule type" value="Genomic_DNA"/>
</dbReference>
<dbReference type="PROSITE" id="PS51343">
    <property type="entry name" value="PII_GLNB_DOM"/>
    <property type="match status" value="1"/>
</dbReference>
<name>A0A9D1GRQ4_9MOLU</name>
<dbReference type="AlphaFoldDB" id="A0A9D1GRQ4"/>
<comment type="caution">
    <text evidence="1">The sequence shown here is derived from an EMBL/GenBank/DDBJ whole genome shotgun (WGS) entry which is preliminary data.</text>
</comment>
<protein>
    <submittedName>
        <fullName evidence="1">P-II family nitrogen regulator</fullName>
    </submittedName>
</protein>
<dbReference type="InterPro" id="IPR011322">
    <property type="entry name" value="N-reg_PII-like_a/b"/>
</dbReference>
<dbReference type="InterPro" id="IPR002187">
    <property type="entry name" value="N-reg_PII"/>
</dbReference>
<dbReference type="Pfam" id="PF00543">
    <property type="entry name" value="P-II"/>
    <property type="match status" value="1"/>
</dbReference>
<reference evidence="1" key="2">
    <citation type="journal article" date="2021" name="PeerJ">
        <title>Extensive microbial diversity within the chicken gut microbiome revealed by metagenomics and culture.</title>
        <authorList>
            <person name="Gilroy R."/>
            <person name="Ravi A."/>
            <person name="Getino M."/>
            <person name="Pursley I."/>
            <person name="Horton D.L."/>
            <person name="Alikhan N.F."/>
            <person name="Baker D."/>
            <person name="Gharbi K."/>
            <person name="Hall N."/>
            <person name="Watson M."/>
            <person name="Adriaenssens E.M."/>
            <person name="Foster-Nyarko E."/>
            <person name="Jarju S."/>
            <person name="Secka A."/>
            <person name="Antonio M."/>
            <person name="Oren A."/>
            <person name="Chaudhuri R.R."/>
            <person name="La Ragione R."/>
            <person name="Hildebrand F."/>
            <person name="Pallen M.J."/>
        </authorList>
    </citation>
    <scope>NUCLEOTIDE SEQUENCE</scope>
    <source>
        <strain evidence="1">ChiW17-6978</strain>
    </source>
</reference>
<sequence length="110" mass="11706">MGTYELIICIVNSGFSDSVMAAARSSGAGGGTVLNARGTAKEESEKLYNIFIQPEKEIVLILALKEIKDQILHAIYQQVGLDTPGQGIAFSVPVDDVVGLDTPIVKKETV</sequence>
<proteinExistence type="predicted"/>
<organism evidence="1 2">
    <name type="scientific">Candidatus Pelethenecus faecipullorum</name>
    <dbReference type="NCBI Taxonomy" id="2840900"/>
    <lineage>
        <taxon>Bacteria</taxon>
        <taxon>Bacillati</taxon>
        <taxon>Mycoplasmatota</taxon>
        <taxon>Mollicutes</taxon>
        <taxon>Candidatus Pelethenecus</taxon>
    </lineage>
</organism>
<accession>A0A9D1GRQ4</accession>
<dbReference type="GO" id="GO:0006808">
    <property type="term" value="P:regulation of nitrogen utilization"/>
    <property type="evidence" value="ECO:0007669"/>
    <property type="project" value="InterPro"/>
</dbReference>
<reference evidence="1" key="1">
    <citation type="submission" date="2020-10" db="EMBL/GenBank/DDBJ databases">
        <authorList>
            <person name="Gilroy R."/>
        </authorList>
    </citation>
    <scope>NUCLEOTIDE SEQUENCE</scope>
    <source>
        <strain evidence="1">ChiW17-6978</strain>
    </source>
</reference>
<dbReference type="Proteomes" id="UP000886758">
    <property type="component" value="Unassembled WGS sequence"/>
</dbReference>
<gene>
    <name evidence="1" type="ORF">IAD46_01835</name>
</gene>